<dbReference type="PROSITE" id="PS50990">
    <property type="entry name" value="PEPTIDASE_C39"/>
    <property type="match status" value="1"/>
</dbReference>
<protein>
    <submittedName>
        <fullName evidence="2">C39 family peptidase</fullName>
    </submittedName>
</protein>
<evidence type="ECO:0000313" key="3">
    <source>
        <dbReference type="Proteomes" id="UP001430954"/>
    </source>
</evidence>
<reference evidence="2 3" key="1">
    <citation type="submission" date="2021-09" db="EMBL/GenBank/DDBJ databases">
        <title>Lysobacter sp. 13A isolated from the river sediment.</title>
        <authorList>
            <person name="Liu H."/>
            <person name="Li S."/>
            <person name="Mao S."/>
        </authorList>
    </citation>
    <scope>NUCLEOTIDE SEQUENCE [LARGE SCALE GENOMIC DNA]</scope>
    <source>
        <strain evidence="2 3">13A</strain>
    </source>
</reference>
<dbReference type="Proteomes" id="UP001430954">
    <property type="component" value="Unassembled WGS sequence"/>
</dbReference>
<sequence length="223" mass="24807">MALAIATPAAFAPTAADTLDLRTPHGGAYQLRITSLKQARFSTTVPQQYDFSCGSAATATLLTHQYGYPVTEADVFLRMYANGDQAKIREEGFSLLDMRRYLAAHGFEADGFELPIEKLAEEGLPAIVLLNDRGYRHFVVVKGLRNGRILLGDPARGTRAMPVPRFHELWDNGVMFVIHNRRDVAQFNQPRDWRTAPPAPMDLGIQRDGLRNTVIPKRGPGDF</sequence>
<dbReference type="EMBL" id="JAINZW010000002">
    <property type="protein sequence ID" value="MBZ4039214.1"/>
    <property type="molecule type" value="Genomic_DNA"/>
</dbReference>
<dbReference type="InterPro" id="IPR005074">
    <property type="entry name" value="Peptidase_C39"/>
</dbReference>
<evidence type="ECO:0000313" key="2">
    <source>
        <dbReference type="EMBL" id="MBZ4039214.1"/>
    </source>
</evidence>
<feature type="domain" description="Peptidase C39" evidence="1">
    <location>
        <begin position="47"/>
        <end position="177"/>
    </location>
</feature>
<name>A0ABS7T5R1_9GAMM</name>
<accession>A0ABS7T5R1</accession>
<evidence type="ECO:0000259" key="1">
    <source>
        <dbReference type="PROSITE" id="PS50990"/>
    </source>
</evidence>
<keyword evidence="3" id="KW-1185">Reference proteome</keyword>
<gene>
    <name evidence="2" type="ORF">K6753_06670</name>
</gene>
<dbReference type="CDD" id="cd02423">
    <property type="entry name" value="Peptidase_C39G"/>
    <property type="match status" value="1"/>
</dbReference>
<comment type="caution">
    <text evidence="2">The sequence shown here is derived from an EMBL/GenBank/DDBJ whole genome shotgun (WGS) entry which is preliminary data.</text>
</comment>
<dbReference type="Gene3D" id="3.90.70.10">
    <property type="entry name" value="Cysteine proteinases"/>
    <property type="match status" value="1"/>
</dbReference>
<organism evidence="2 3">
    <name type="scientific">Novilysobacter selenitireducens</name>
    <dbReference type="NCBI Taxonomy" id="2872639"/>
    <lineage>
        <taxon>Bacteria</taxon>
        <taxon>Pseudomonadati</taxon>
        <taxon>Pseudomonadota</taxon>
        <taxon>Gammaproteobacteria</taxon>
        <taxon>Lysobacterales</taxon>
        <taxon>Lysobacteraceae</taxon>
        <taxon>Novilysobacter</taxon>
    </lineage>
</organism>
<proteinExistence type="predicted"/>
<dbReference type="Pfam" id="PF03412">
    <property type="entry name" value="Peptidase_C39"/>
    <property type="match status" value="1"/>
</dbReference>